<comment type="caution">
    <text evidence="4">The sequence shown here is derived from an EMBL/GenBank/DDBJ whole genome shotgun (WGS) entry which is preliminary data.</text>
</comment>
<gene>
    <name evidence="4" type="ORF">KTQ36_02450</name>
</gene>
<protein>
    <submittedName>
        <fullName evidence="4">S9 family peptidase</fullName>
    </submittedName>
</protein>
<name>A0ABS6V468_9SPHN</name>
<dbReference type="InterPro" id="IPR001375">
    <property type="entry name" value="Peptidase_S9_cat"/>
</dbReference>
<organism evidence="4 5">
    <name type="scientific">Sphingomicrobium clamense</name>
    <dbReference type="NCBI Taxonomy" id="2851013"/>
    <lineage>
        <taxon>Bacteria</taxon>
        <taxon>Pseudomonadati</taxon>
        <taxon>Pseudomonadota</taxon>
        <taxon>Alphaproteobacteria</taxon>
        <taxon>Sphingomonadales</taxon>
        <taxon>Sphingomonadaceae</taxon>
        <taxon>Sphingomicrobium</taxon>
    </lineage>
</organism>
<keyword evidence="5" id="KW-1185">Reference proteome</keyword>
<dbReference type="RefSeq" id="WP_218632175.1">
    <property type="nucleotide sequence ID" value="NZ_JAHVAH010000001.1"/>
</dbReference>
<dbReference type="Proteomes" id="UP000698028">
    <property type="component" value="Unassembled WGS sequence"/>
</dbReference>
<evidence type="ECO:0000259" key="3">
    <source>
        <dbReference type="Pfam" id="PF00326"/>
    </source>
</evidence>
<keyword evidence="1" id="KW-0378">Hydrolase</keyword>
<feature type="chain" id="PRO_5046582812" evidence="2">
    <location>
        <begin position="25"/>
        <end position="634"/>
    </location>
</feature>
<feature type="domain" description="Peptidase S9 prolyl oligopeptidase catalytic" evidence="3">
    <location>
        <begin position="427"/>
        <end position="631"/>
    </location>
</feature>
<dbReference type="PANTHER" id="PTHR42776">
    <property type="entry name" value="SERINE PEPTIDASE S9 FAMILY MEMBER"/>
    <property type="match status" value="1"/>
</dbReference>
<proteinExistence type="predicted"/>
<feature type="signal peptide" evidence="2">
    <location>
        <begin position="1"/>
        <end position="24"/>
    </location>
</feature>
<evidence type="ECO:0000313" key="4">
    <source>
        <dbReference type="EMBL" id="MBW0144155.1"/>
    </source>
</evidence>
<dbReference type="Pfam" id="PF00326">
    <property type="entry name" value="Peptidase_S9"/>
    <property type="match status" value="1"/>
</dbReference>
<evidence type="ECO:0000256" key="1">
    <source>
        <dbReference type="ARBA" id="ARBA00022801"/>
    </source>
</evidence>
<evidence type="ECO:0000256" key="2">
    <source>
        <dbReference type="SAM" id="SignalP"/>
    </source>
</evidence>
<keyword evidence="2" id="KW-0732">Signal</keyword>
<evidence type="ECO:0000313" key="5">
    <source>
        <dbReference type="Proteomes" id="UP000698028"/>
    </source>
</evidence>
<accession>A0ABS6V468</accession>
<dbReference type="EMBL" id="JAHVAH010000001">
    <property type="protein sequence ID" value="MBW0144155.1"/>
    <property type="molecule type" value="Genomic_DNA"/>
</dbReference>
<reference evidence="4 5" key="1">
    <citation type="submission" date="2021-07" db="EMBL/GenBank/DDBJ databases">
        <title>The draft genome sequence of Sphingomicrobium sp. B8.</title>
        <authorList>
            <person name="Mu L."/>
        </authorList>
    </citation>
    <scope>NUCLEOTIDE SEQUENCE [LARGE SCALE GENOMIC DNA]</scope>
    <source>
        <strain evidence="4 5">B8</strain>
    </source>
</reference>
<sequence length="634" mass="70474">MNLHLVLAATAAGMAALVQTTAAAAQSQPIPIETFAEPANFSQPELSPSGDKIAALMEVDGEQRLVVISTTGEAPKTFAGGTGDDEIEINWMTWATDDWLAVGIGAEQKVQDQFVYVTRLAGLSADLENFVQVDWGKAGRVADRVIHYFPDSTKVLLAKQEGFKRDEWGLAVYEADLATGKADKELGSREFVSRWSAGPNGKVRLGTGHNPRSGKDFALYRDGSGGFDFVDLEDDDAYVPLAYYDNDTAAVLSDKDGFIKAYKMDIAGMKLGEMIYSVEGYDIDNVLRDPYTKQPIGIRYTTTGTRYEWFKPELKAAQDLLNQNLGEGRAYLTSWSDDYKKFIVYVGGPSEAGKYLYWDTAKAPALLGYRNLKLKDQALNPVSTIRYTARDGVEIESVLTLPRLREHKDLPLIVLPHGGPGVRDEERFDWWTQALAELGYAVLQPNYRGSTGYGTEFFDLGVGEWGLKMQDDLVDAIAWADEEGLADKDRVCIVGASYGGYAALRGAQRDGEHYRCAISFAGVGDLSAMVRRDRFYLLGRMAKDYWNERVEDFSAVSPEKHPHEFSIPVLLVHGKEDVRVPVDQSQDMYKVLKAAGKDVTYIEQEEGDHNFSRDEDKIEFLRATRDFLAKHNPA</sequence>
<dbReference type="PANTHER" id="PTHR42776:SF27">
    <property type="entry name" value="DIPEPTIDYL PEPTIDASE FAMILY MEMBER 6"/>
    <property type="match status" value="1"/>
</dbReference>